<reference evidence="1 2" key="1">
    <citation type="submission" date="2024-09" db="EMBL/GenBank/DDBJ databases">
        <title>Chromosome-scale assembly of Riccia fluitans.</title>
        <authorList>
            <person name="Paukszto L."/>
            <person name="Sawicki J."/>
            <person name="Karawczyk K."/>
            <person name="Piernik-Szablinska J."/>
            <person name="Szczecinska M."/>
            <person name="Mazdziarz M."/>
        </authorList>
    </citation>
    <scope>NUCLEOTIDE SEQUENCE [LARGE SCALE GENOMIC DNA]</scope>
    <source>
        <strain evidence="1">Rf_01</strain>
        <tissue evidence="1">Aerial parts of the thallus</tissue>
    </source>
</reference>
<dbReference type="EMBL" id="JBHFFA010000008">
    <property type="protein sequence ID" value="KAL2608316.1"/>
    <property type="molecule type" value="Genomic_DNA"/>
</dbReference>
<evidence type="ECO:0000313" key="1">
    <source>
        <dbReference type="EMBL" id="KAL2608316.1"/>
    </source>
</evidence>
<dbReference type="Proteomes" id="UP001605036">
    <property type="component" value="Unassembled WGS sequence"/>
</dbReference>
<sequence>MQAELTEYCLVQNSAVPVTPAVQRPAQREVQSENGSVGTSSLELFSPQMFRASLFEPLFSAPWTLQLSVESESSFDRLRRGDGREGNVRHEEERDTWVQGNLQLSASCSYSLTLTNPESTTYYRMQCQRMPVGKLQSKSLLSPAAFENSWWAADSGPLTKVFLVERDASLRVGSCLISFNGTFRRFPPC</sequence>
<dbReference type="AlphaFoldDB" id="A0ABD1XHA0"/>
<keyword evidence="2" id="KW-1185">Reference proteome</keyword>
<gene>
    <name evidence="1" type="ORF">R1flu_026889</name>
</gene>
<name>A0ABD1XHA0_9MARC</name>
<evidence type="ECO:0000313" key="2">
    <source>
        <dbReference type="Proteomes" id="UP001605036"/>
    </source>
</evidence>
<comment type="caution">
    <text evidence="1">The sequence shown here is derived from an EMBL/GenBank/DDBJ whole genome shotgun (WGS) entry which is preliminary data.</text>
</comment>
<accession>A0ABD1XHA0</accession>
<proteinExistence type="predicted"/>
<organism evidence="1 2">
    <name type="scientific">Riccia fluitans</name>
    <dbReference type="NCBI Taxonomy" id="41844"/>
    <lineage>
        <taxon>Eukaryota</taxon>
        <taxon>Viridiplantae</taxon>
        <taxon>Streptophyta</taxon>
        <taxon>Embryophyta</taxon>
        <taxon>Marchantiophyta</taxon>
        <taxon>Marchantiopsida</taxon>
        <taxon>Marchantiidae</taxon>
        <taxon>Marchantiales</taxon>
        <taxon>Ricciaceae</taxon>
        <taxon>Riccia</taxon>
    </lineage>
</organism>
<protein>
    <submittedName>
        <fullName evidence="1">Uncharacterized protein</fullName>
    </submittedName>
</protein>